<dbReference type="KEGG" id="bts:Btus_2056"/>
<sequence length="328" mass="36344">MAKKRVGIIGSPLERHCIYLAREIENQGAQAVVLNTAPNIPFPLTLEAGLEEVGPDPGSGERGRMVPQSREEYAGIDLWEIGAFFLRVFFLPTPAFDPDVEALKEGGYVEYVAQRERYAAWLSWLKWLSETDRVLVNPVDTLLIHFAKPFQIERLRRAGIPVPRTLVTGDGETVRAFAAEREVVYKPVAGGALCRRLTREDLKPERLERLAGAPVLFQEYIPGEDIRVFVLGDRVIGAFRIEGEGLDYRGGAHRVEAVDIDKDIARASTAACRALGLLFSGVDVKRRPDGSWVILECNPAPMFEGFDTVASPTIVSQVARYLIEAARG</sequence>
<dbReference type="GO" id="GO:0005737">
    <property type="term" value="C:cytoplasm"/>
    <property type="evidence" value="ECO:0007669"/>
    <property type="project" value="TreeGrafter"/>
</dbReference>
<reference evidence="3 4" key="1">
    <citation type="journal article" date="2011" name="Stand. Genomic Sci.">
        <title>Complete genome sequence of the thermophilic, hydrogen-oxidizing Bacillus tusciae type strain (T2) and reclassification in the new genus, Kyrpidia gen. nov. as Kyrpidia tusciae comb. nov. and emendation of the family Alicyclobacillaceae da Costa and Rainey, 2010.</title>
        <authorList>
            <person name="Klenk H.P."/>
            <person name="Lapidus A."/>
            <person name="Chertkov O."/>
            <person name="Copeland A."/>
            <person name="Del Rio T.G."/>
            <person name="Nolan M."/>
            <person name="Lucas S."/>
            <person name="Chen F."/>
            <person name="Tice H."/>
            <person name="Cheng J.F."/>
            <person name="Han C."/>
            <person name="Bruce D."/>
            <person name="Goodwin L."/>
            <person name="Pitluck S."/>
            <person name="Pati A."/>
            <person name="Ivanova N."/>
            <person name="Mavromatis K."/>
            <person name="Daum C."/>
            <person name="Chen A."/>
            <person name="Palaniappan K."/>
            <person name="Chang Y.J."/>
            <person name="Land M."/>
            <person name="Hauser L."/>
            <person name="Jeffries C.D."/>
            <person name="Detter J.C."/>
            <person name="Rohde M."/>
            <person name="Abt B."/>
            <person name="Pukall R."/>
            <person name="Goker M."/>
            <person name="Bristow J."/>
            <person name="Markowitz V."/>
            <person name="Hugenholtz P."/>
            <person name="Eisen J.A."/>
        </authorList>
    </citation>
    <scope>NUCLEOTIDE SEQUENCE [LARGE SCALE GENOMIC DNA]</scope>
    <source>
        <strain evidence="3 4">DSM 2912</strain>
    </source>
</reference>
<dbReference type="PANTHER" id="PTHR21621:SF0">
    <property type="entry name" value="BETA-CITRYLGLUTAMATE SYNTHASE B-RELATED"/>
    <property type="match status" value="1"/>
</dbReference>
<accession>D5WQY7</accession>
<dbReference type="EMBL" id="CP002017">
    <property type="protein sequence ID" value="ADG06746.1"/>
    <property type="molecule type" value="Genomic_DNA"/>
</dbReference>
<keyword evidence="4" id="KW-1185">Reference proteome</keyword>
<dbReference type="InterPro" id="IPR011761">
    <property type="entry name" value="ATP-grasp"/>
</dbReference>
<dbReference type="GO" id="GO:0018169">
    <property type="term" value="F:ribosomal S6-glutamic acid ligase activity"/>
    <property type="evidence" value="ECO:0007669"/>
    <property type="project" value="TreeGrafter"/>
</dbReference>
<organism evidence="3 4">
    <name type="scientific">Kyrpidia tusciae (strain DSM 2912 / NBRC 15312 / T2)</name>
    <name type="common">Bacillus tusciae</name>
    <dbReference type="NCBI Taxonomy" id="562970"/>
    <lineage>
        <taxon>Bacteria</taxon>
        <taxon>Bacillati</taxon>
        <taxon>Bacillota</taxon>
        <taxon>Bacilli</taxon>
        <taxon>Bacillales</taxon>
        <taxon>Alicyclobacillaceae</taxon>
        <taxon>Kyrpidia</taxon>
    </lineage>
</organism>
<keyword evidence="1" id="KW-0547">Nucleotide-binding</keyword>
<evidence type="ECO:0000256" key="1">
    <source>
        <dbReference type="PROSITE-ProRule" id="PRU00409"/>
    </source>
</evidence>
<dbReference type="Pfam" id="PF08443">
    <property type="entry name" value="RimK"/>
    <property type="match status" value="1"/>
</dbReference>
<gene>
    <name evidence="3" type="ordered locus">Btus_2056</name>
</gene>
<proteinExistence type="predicted"/>
<evidence type="ECO:0000259" key="2">
    <source>
        <dbReference type="PROSITE" id="PS50975"/>
    </source>
</evidence>
<protein>
    <submittedName>
        <fullName evidence="3">RimK domain protein ATP-grasp</fullName>
    </submittedName>
</protein>
<feature type="domain" description="ATP-grasp" evidence="2">
    <location>
        <begin position="152"/>
        <end position="327"/>
    </location>
</feature>
<dbReference type="PANTHER" id="PTHR21621">
    <property type="entry name" value="RIBOSOMAL PROTEIN S6 MODIFICATION PROTEIN"/>
    <property type="match status" value="1"/>
</dbReference>
<dbReference type="STRING" id="562970.Btus_2056"/>
<dbReference type="Gene3D" id="3.30.470.20">
    <property type="entry name" value="ATP-grasp fold, B domain"/>
    <property type="match status" value="1"/>
</dbReference>
<dbReference type="RefSeq" id="WP_013076032.1">
    <property type="nucleotide sequence ID" value="NC_014098.1"/>
</dbReference>
<dbReference type="OrthoDB" id="9786585at2"/>
<dbReference type="InterPro" id="IPR013651">
    <property type="entry name" value="ATP-grasp_RimK-type"/>
</dbReference>
<dbReference type="PROSITE" id="PS50975">
    <property type="entry name" value="ATP_GRASP"/>
    <property type="match status" value="1"/>
</dbReference>
<dbReference type="SUPFAM" id="SSF56059">
    <property type="entry name" value="Glutathione synthetase ATP-binding domain-like"/>
    <property type="match status" value="1"/>
</dbReference>
<dbReference type="eggNOG" id="COG0189">
    <property type="taxonomic scope" value="Bacteria"/>
</dbReference>
<evidence type="ECO:0000313" key="3">
    <source>
        <dbReference type="EMBL" id="ADG06746.1"/>
    </source>
</evidence>
<dbReference type="HOGENOM" id="CLU_055286_1_0_9"/>
<dbReference type="GO" id="GO:0005524">
    <property type="term" value="F:ATP binding"/>
    <property type="evidence" value="ECO:0007669"/>
    <property type="project" value="UniProtKB-UniRule"/>
</dbReference>
<dbReference type="Proteomes" id="UP000002368">
    <property type="component" value="Chromosome"/>
</dbReference>
<dbReference type="AlphaFoldDB" id="D5WQY7"/>
<name>D5WQY7_KYRT2</name>
<dbReference type="GO" id="GO:0009432">
    <property type="term" value="P:SOS response"/>
    <property type="evidence" value="ECO:0007669"/>
    <property type="project" value="TreeGrafter"/>
</dbReference>
<evidence type="ECO:0000313" key="4">
    <source>
        <dbReference type="Proteomes" id="UP000002368"/>
    </source>
</evidence>
<keyword evidence="1" id="KW-0067">ATP-binding</keyword>
<dbReference type="GO" id="GO:0046872">
    <property type="term" value="F:metal ion binding"/>
    <property type="evidence" value="ECO:0007669"/>
    <property type="project" value="InterPro"/>
</dbReference>